<feature type="active site" description="Nucleophile" evidence="5">
    <location>
        <position position="8"/>
    </location>
</feature>
<dbReference type="InterPro" id="IPR016965">
    <property type="entry name" value="Pase_PHOSPHO-typ"/>
</dbReference>
<evidence type="ECO:0000256" key="5">
    <source>
        <dbReference type="PIRSR" id="PIRSR031051-1"/>
    </source>
</evidence>
<dbReference type="NCBIfam" id="TIGR01488">
    <property type="entry name" value="HAD-SF-IB"/>
    <property type="match status" value="1"/>
</dbReference>
<sequence>MTGLVIFDYDWSLINDNSDTYVFQQLQPELYTHLRQLSSSGVQWTQAVDQTLAKLTCTKEQLIDALARIPIQDGMLEAVQFAHTKGCEIVIVSDANTVFIQSMLEHHNLTSIIKQVYTNPAVFEGNVLHVSPFHASNLPPHGCPRCPPNMCKGSIVQQIQASKTYSKIIYIGDGGGDFCPCATQLSSNDVVFAREQYELLRRLQANSGDVSATVEPWSTGLDILAGFQRHIVE</sequence>
<dbReference type="NCBIfam" id="TIGR01489">
    <property type="entry name" value="DKMTPPase-SF"/>
    <property type="match status" value="1"/>
</dbReference>
<evidence type="ECO:0000256" key="1">
    <source>
        <dbReference type="ARBA" id="ARBA00001946"/>
    </source>
</evidence>
<feature type="binding site" evidence="7">
    <location>
        <position position="173"/>
    </location>
    <ligand>
        <name>Mg(2+)</name>
        <dbReference type="ChEBI" id="CHEBI:18420"/>
    </ligand>
</feature>
<dbReference type="PIRSF" id="PIRSF031051">
    <property type="entry name" value="PyrdxlP_Pase_PHOSPHO2"/>
    <property type="match status" value="1"/>
</dbReference>
<gene>
    <name evidence="9" type="ORF">Ae201684_011280</name>
    <name evidence="8" type="ORF">Ae201684_019247</name>
</gene>
<keyword evidence="2 7" id="KW-0479">Metal-binding</keyword>
<keyword evidence="3" id="KW-0378">Hydrolase</keyword>
<proteinExistence type="predicted"/>
<feature type="binding site" evidence="6">
    <location>
        <position position="19"/>
    </location>
    <ligand>
        <name>substrate</name>
    </ligand>
</feature>
<feature type="binding site" evidence="7">
    <location>
        <position position="10"/>
    </location>
    <ligand>
        <name>Mg(2+)</name>
        <dbReference type="ChEBI" id="CHEBI:18420"/>
    </ligand>
</feature>
<evidence type="ECO:0000256" key="2">
    <source>
        <dbReference type="ARBA" id="ARBA00022723"/>
    </source>
</evidence>
<evidence type="ECO:0000256" key="4">
    <source>
        <dbReference type="ARBA" id="ARBA00022842"/>
    </source>
</evidence>
<evidence type="ECO:0000256" key="3">
    <source>
        <dbReference type="ARBA" id="ARBA00022801"/>
    </source>
</evidence>
<comment type="cofactor">
    <cofactor evidence="1 7">
        <name>Mg(2+)</name>
        <dbReference type="ChEBI" id="CHEBI:18420"/>
    </cofactor>
</comment>
<accession>A0A6G0W2G0</accession>
<reference evidence="8 10" key="1">
    <citation type="submission" date="2019-07" db="EMBL/GenBank/DDBJ databases">
        <title>Genomics analysis of Aphanomyces spp. identifies a new class of oomycete effector associated with host adaptation.</title>
        <authorList>
            <person name="Gaulin E."/>
        </authorList>
    </citation>
    <scope>NUCLEOTIDE SEQUENCE [LARGE SCALE GENOMIC DNA]</scope>
    <source>
        <strain evidence="8 10">ATCC 201684</strain>
    </source>
</reference>
<dbReference type="SUPFAM" id="SSF56784">
    <property type="entry name" value="HAD-like"/>
    <property type="match status" value="1"/>
</dbReference>
<evidence type="ECO:0000313" key="10">
    <source>
        <dbReference type="Proteomes" id="UP000481153"/>
    </source>
</evidence>
<dbReference type="PANTHER" id="PTHR20889">
    <property type="entry name" value="PHOSPHATASE, ORPHAN 1, 2"/>
    <property type="match status" value="1"/>
</dbReference>
<dbReference type="GO" id="GO:0046872">
    <property type="term" value="F:metal ion binding"/>
    <property type="evidence" value="ECO:0007669"/>
    <property type="project" value="UniProtKB-KW"/>
</dbReference>
<dbReference type="InterPro" id="IPR006384">
    <property type="entry name" value="HAD_hydro_PyrdxlP_Pase-like"/>
</dbReference>
<protein>
    <recommendedName>
        <fullName evidence="11">Pyridoxal phosphate phosphatase</fullName>
    </recommendedName>
</protein>
<evidence type="ECO:0000313" key="9">
    <source>
        <dbReference type="EMBL" id="KAF0731377.1"/>
    </source>
</evidence>
<evidence type="ECO:0000256" key="6">
    <source>
        <dbReference type="PIRSR" id="PIRSR031051-2"/>
    </source>
</evidence>
<keyword evidence="10" id="KW-1185">Reference proteome</keyword>
<comment type="caution">
    <text evidence="8">The sequence shown here is derived from an EMBL/GenBank/DDBJ whole genome shotgun (WGS) entry which is preliminary data.</text>
</comment>
<keyword evidence="4 7" id="KW-0460">Magnesium</keyword>
<feature type="active site" description="Proton donor" evidence="5">
    <location>
        <position position="10"/>
    </location>
</feature>
<dbReference type="Gene3D" id="3.40.50.1000">
    <property type="entry name" value="HAD superfamily/HAD-like"/>
    <property type="match status" value="1"/>
</dbReference>
<dbReference type="EMBL" id="VJMJ01000563">
    <property type="protein sequence ID" value="KAF0720988.1"/>
    <property type="molecule type" value="Genomic_DNA"/>
</dbReference>
<dbReference type="InterPro" id="IPR023214">
    <property type="entry name" value="HAD_sf"/>
</dbReference>
<dbReference type="InterPro" id="IPR036412">
    <property type="entry name" value="HAD-like_sf"/>
</dbReference>
<evidence type="ECO:0000256" key="7">
    <source>
        <dbReference type="PIRSR" id="PIRSR031051-3"/>
    </source>
</evidence>
<feature type="binding site" evidence="7">
    <location>
        <position position="8"/>
    </location>
    <ligand>
        <name>Mg(2+)</name>
        <dbReference type="ChEBI" id="CHEBI:18420"/>
    </ligand>
</feature>
<dbReference type="Pfam" id="PF06888">
    <property type="entry name" value="Put_Phosphatase"/>
    <property type="match status" value="1"/>
</dbReference>
<dbReference type="EMBL" id="VJMJ01000143">
    <property type="protein sequence ID" value="KAF0731377.1"/>
    <property type="molecule type" value="Genomic_DNA"/>
</dbReference>
<evidence type="ECO:0000313" key="8">
    <source>
        <dbReference type="EMBL" id="KAF0720988.1"/>
    </source>
</evidence>
<dbReference type="AlphaFoldDB" id="A0A6G0W2G0"/>
<dbReference type="GO" id="GO:0016791">
    <property type="term" value="F:phosphatase activity"/>
    <property type="evidence" value="ECO:0007669"/>
    <property type="project" value="InterPro"/>
</dbReference>
<feature type="binding site" evidence="6">
    <location>
        <position position="94"/>
    </location>
    <ligand>
        <name>substrate</name>
    </ligand>
</feature>
<name>A0A6G0W2G0_9STRA</name>
<dbReference type="Proteomes" id="UP000481153">
    <property type="component" value="Unassembled WGS sequence"/>
</dbReference>
<evidence type="ECO:0008006" key="11">
    <source>
        <dbReference type="Google" id="ProtNLM"/>
    </source>
</evidence>
<dbReference type="VEuPathDB" id="FungiDB:AeMF1_018551"/>
<organism evidence="8 10">
    <name type="scientific">Aphanomyces euteiches</name>
    <dbReference type="NCBI Taxonomy" id="100861"/>
    <lineage>
        <taxon>Eukaryota</taxon>
        <taxon>Sar</taxon>
        <taxon>Stramenopiles</taxon>
        <taxon>Oomycota</taxon>
        <taxon>Saprolegniomycetes</taxon>
        <taxon>Saprolegniales</taxon>
        <taxon>Verrucalvaceae</taxon>
        <taxon>Aphanomyces</taxon>
    </lineage>
</organism>
<dbReference type="PANTHER" id="PTHR20889:SF12">
    <property type="entry name" value="LP01149P"/>
    <property type="match status" value="1"/>
</dbReference>